<feature type="binding site" evidence="9">
    <location>
        <begin position="98"/>
        <end position="105"/>
    </location>
    <ligand>
        <name>ATP</name>
        <dbReference type="ChEBI" id="CHEBI:30616"/>
    </ligand>
</feature>
<dbReference type="InterPro" id="IPR019821">
    <property type="entry name" value="Kinesin_motor_CS"/>
</dbReference>
<dbReference type="PRINTS" id="PR00380">
    <property type="entry name" value="KINESINHEAVY"/>
</dbReference>
<dbReference type="GO" id="GO:0008017">
    <property type="term" value="F:microtubule binding"/>
    <property type="evidence" value="ECO:0007669"/>
    <property type="project" value="InterPro"/>
</dbReference>
<keyword evidence="7" id="KW-0206">Cytoskeleton</keyword>
<evidence type="ECO:0000256" key="6">
    <source>
        <dbReference type="ARBA" id="ARBA00023175"/>
    </source>
</evidence>
<dbReference type="EMBL" id="JAINUG010000153">
    <property type="protein sequence ID" value="KAJ8391742.1"/>
    <property type="molecule type" value="Genomic_DNA"/>
</dbReference>
<dbReference type="InterPro" id="IPR027417">
    <property type="entry name" value="P-loop_NTPase"/>
</dbReference>
<comment type="subcellular location">
    <subcellularLocation>
        <location evidence="1">Cytoplasm</location>
        <location evidence="1">Cytoskeleton</location>
    </subcellularLocation>
</comment>
<keyword evidence="6 9" id="KW-0505">Motor protein</keyword>
<protein>
    <recommendedName>
        <fullName evidence="10">Kinesin-like protein</fullName>
    </recommendedName>
</protein>
<feature type="coiled-coil region" evidence="11">
    <location>
        <begin position="322"/>
        <end position="425"/>
    </location>
</feature>
<keyword evidence="2" id="KW-0963">Cytoplasm</keyword>
<dbReference type="CDD" id="cd01364">
    <property type="entry name" value="KISc_BimC_Eg5"/>
    <property type="match status" value="1"/>
</dbReference>
<dbReference type="PROSITE" id="PS00411">
    <property type="entry name" value="KINESIN_MOTOR_1"/>
    <property type="match status" value="1"/>
</dbReference>
<feature type="coiled-coil region" evidence="11">
    <location>
        <begin position="558"/>
        <end position="610"/>
    </location>
</feature>
<dbReference type="Gene3D" id="3.40.850.10">
    <property type="entry name" value="Kinesin motor domain"/>
    <property type="match status" value="2"/>
</dbReference>
<dbReference type="GO" id="GO:0007018">
    <property type="term" value="P:microtubule-based movement"/>
    <property type="evidence" value="ECO:0007669"/>
    <property type="project" value="InterPro"/>
</dbReference>
<dbReference type="AlphaFoldDB" id="A0AAD7RWV6"/>
<comment type="similarity">
    <text evidence="8">Belongs to the TRAFAC class myosin-kinesin ATPase superfamily. Kinesin family. KIN-5/BimC subfamily.</text>
</comment>
<dbReference type="GO" id="GO:0051231">
    <property type="term" value="P:spindle elongation"/>
    <property type="evidence" value="ECO:0007669"/>
    <property type="project" value="TreeGrafter"/>
</dbReference>
<dbReference type="PANTHER" id="PTHR47970">
    <property type="entry name" value="KINESIN-LIKE PROTEIN KIF11"/>
    <property type="match status" value="1"/>
</dbReference>
<organism evidence="13 14">
    <name type="scientific">Aldrovandia affinis</name>
    <dbReference type="NCBI Taxonomy" id="143900"/>
    <lineage>
        <taxon>Eukaryota</taxon>
        <taxon>Metazoa</taxon>
        <taxon>Chordata</taxon>
        <taxon>Craniata</taxon>
        <taxon>Vertebrata</taxon>
        <taxon>Euteleostomi</taxon>
        <taxon>Actinopterygii</taxon>
        <taxon>Neopterygii</taxon>
        <taxon>Teleostei</taxon>
        <taxon>Notacanthiformes</taxon>
        <taxon>Halosauridae</taxon>
        <taxon>Aldrovandia</taxon>
    </lineage>
</organism>
<feature type="non-terminal residue" evidence="13">
    <location>
        <position position="1"/>
    </location>
</feature>
<reference evidence="13" key="1">
    <citation type="journal article" date="2023" name="Science">
        <title>Genome structures resolve the early diversification of teleost fishes.</title>
        <authorList>
            <person name="Parey E."/>
            <person name="Louis A."/>
            <person name="Montfort J."/>
            <person name="Bouchez O."/>
            <person name="Roques C."/>
            <person name="Iampietro C."/>
            <person name="Lluch J."/>
            <person name="Castinel A."/>
            <person name="Donnadieu C."/>
            <person name="Desvignes T."/>
            <person name="Floi Bucao C."/>
            <person name="Jouanno E."/>
            <person name="Wen M."/>
            <person name="Mejri S."/>
            <person name="Dirks R."/>
            <person name="Jansen H."/>
            <person name="Henkel C."/>
            <person name="Chen W.J."/>
            <person name="Zahm M."/>
            <person name="Cabau C."/>
            <person name="Klopp C."/>
            <person name="Thompson A.W."/>
            <person name="Robinson-Rechavi M."/>
            <person name="Braasch I."/>
            <person name="Lecointre G."/>
            <person name="Bobe J."/>
            <person name="Postlethwait J.H."/>
            <person name="Berthelot C."/>
            <person name="Roest Crollius H."/>
            <person name="Guiguen Y."/>
        </authorList>
    </citation>
    <scope>NUCLEOTIDE SEQUENCE</scope>
    <source>
        <strain evidence="13">NC1722</strain>
    </source>
</reference>
<dbReference type="InterPro" id="IPR001752">
    <property type="entry name" value="Kinesin_motor_dom"/>
</dbReference>
<dbReference type="InterPro" id="IPR047149">
    <property type="entry name" value="KIF11-like"/>
</dbReference>
<feature type="domain" description="Kinesin motor" evidence="12">
    <location>
        <begin position="11"/>
        <end position="284"/>
    </location>
</feature>
<keyword evidence="3 10" id="KW-0493">Microtubule</keyword>
<dbReference type="InterPro" id="IPR047241">
    <property type="entry name" value="KIF11-like_kin_motor_dom"/>
</dbReference>
<keyword evidence="4 9" id="KW-0547">Nucleotide-binding</keyword>
<dbReference type="InterPro" id="IPR036961">
    <property type="entry name" value="Kinesin_motor_dom_sf"/>
</dbReference>
<dbReference type="GO" id="GO:0005524">
    <property type="term" value="F:ATP binding"/>
    <property type="evidence" value="ECO:0007669"/>
    <property type="project" value="UniProtKB-UniRule"/>
</dbReference>
<evidence type="ECO:0000256" key="7">
    <source>
        <dbReference type="ARBA" id="ARBA00023212"/>
    </source>
</evidence>
<name>A0AAD7RWV6_9TELE</name>
<dbReference type="SUPFAM" id="SSF52540">
    <property type="entry name" value="P-loop containing nucleoside triphosphate hydrolases"/>
    <property type="match status" value="1"/>
</dbReference>
<evidence type="ECO:0000256" key="1">
    <source>
        <dbReference type="ARBA" id="ARBA00004245"/>
    </source>
</evidence>
<dbReference type="GO" id="GO:0072686">
    <property type="term" value="C:mitotic spindle"/>
    <property type="evidence" value="ECO:0007669"/>
    <property type="project" value="TreeGrafter"/>
</dbReference>
<evidence type="ECO:0000256" key="8">
    <source>
        <dbReference type="ARBA" id="ARBA00034704"/>
    </source>
</evidence>
<evidence type="ECO:0000256" key="4">
    <source>
        <dbReference type="ARBA" id="ARBA00022741"/>
    </source>
</evidence>
<dbReference type="Proteomes" id="UP001221898">
    <property type="component" value="Unassembled WGS sequence"/>
</dbReference>
<accession>A0AAD7RWV6</accession>
<evidence type="ECO:0000313" key="13">
    <source>
        <dbReference type="EMBL" id="KAJ8391742.1"/>
    </source>
</evidence>
<evidence type="ECO:0000256" key="9">
    <source>
        <dbReference type="PROSITE-ProRule" id="PRU00283"/>
    </source>
</evidence>
<dbReference type="PROSITE" id="PS50067">
    <property type="entry name" value="KINESIN_MOTOR_2"/>
    <property type="match status" value="1"/>
</dbReference>
<evidence type="ECO:0000256" key="5">
    <source>
        <dbReference type="ARBA" id="ARBA00022840"/>
    </source>
</evidence>
<evidence type="ECO:0000256" key="11">
    <source>
        <dbReference type="SAM" id="Coils"/>
    </source>
</evidence>
<dbReference type="GO" id="GO:0090307">
    <property type="term" value="P:mitotic spindle assembly"/>
    <property type="evidence" value="ECO:0007669"/>
    <property type="project" value="TreeGrafter"/>
</dbReference>
<evidence type="ECO:0000256" key="3">
    <source>
        <dbReference type="ARBA" id="ARBA00022701"/>
    </source>
</evidence>
<keyword evidence="14" id="KW-1185">Reference proteome</keyword>
<dbReference type="GO" id="GO:0005634">
    <property type="term" value="C:nucleus"/>
    <property type="evidence" value="ECO:0007669"/>
    <property type="project" value="TreeGrafter"/>
</dbReference>
<evidence type="ECO:0000259" key="12">
    <source>
        <dbReference type="PROSITE" id="PS50067"/>
    </source>
</evidence>
<keyword evidence="11" id="KW-0175">Coiled coil</keyword>
<dbReference type="GO" id="GO:0005876">
    <property type="term" value="C:spindle microtubule"/>
    <property type="evidence" value="ECO:0007669"/>
    <property type="project" value="TreeGrafter"/>
</dbReference>
<dbReference type="GO" id="GO:0008574">
    <property type="term" value="F:plus-end-directed microtubule motor activity"/>
    <property type="evidence" value="ECO:0007669"/>
    <property type="project" value="TreeGrafter"/>
</dbReference>
<gene>
    <name evidence="13" type="ORF">AAFF_G00085140</name>
</gene>
<evidence type="ECO:0000313" key="14">
    <source>
        <dbReference type="Proteomes" id="UP001221898"/>
    </source>
</evidence>
<sequence length="799" mass="88989">MASKKEEKGRNIQVVVRCRPLSAVERKSVAHNVVECDHVRKEINVRTAGIGEKAPRKTYTYDMVFGPSAKQIDVYRSVVYPILDEVILGYNCTVFAYGQTGTGKTFTMEGERSPNEEFTWEEDPLAGIIPRTLHQIFEKLSTNGTEFSVKVSLLEIYNEELFDLLSPSPEVNERLLMFDDPRNKRGVVIKGLEEITVHNKDEVYQILERGSAKRKTASTLMNAYSSRSHSVFSVTIHMKEITIDGEELVKIGKLNLVDLAGSENIGRSGAVEKRAREAGNINQTPSGRTRTSIIATVSPAHMNLEETLSTLEYADVNYFCGFQEYTEEIERLKRDLATARDKNGVDLSTESFEAMNSRIMSQEEQNTEFLDKISAIEEELKKVKELFSDSREELNQCSESLQATRRSLEEAQSDLELTKQRLSEETFLVSALKSTASQLLTTVDVSTKDATGLHEKLDRKKSVEQHNSDAQQRFADQMEAMFTEMQTAVEQQGAKQQGMLSSYKCSVAELQKVNDRSVSGMMSTVTASFQSIKDLVHSSMAKCHAGMMEQETLCGETNRTLQTLLEEHEQELQKLLAMLVPGLTALGEMNEELKQTLQRHYAVAEQMERMRSESASFFRDHLRALVQLRETATAALTSLQTEQESLTQCICEASHTHATRISQVISCMEGQMRLLDVETKSGFSGLLGLSDALQGRVASLKQTMQTECGAVEQAASAWQGRAEASSSGLVTELRQVGERGQATLEESSGQVSSLQAHLSQLGQDTRQWGDTTRATVHSLSEGQLALIRDGQTSAKALQQ</sequence>
<evidence type="ECO:0000256" key="2">
    <source>
        <dbReference type="ARBA" id="ARBA00022490"/>
    </source>
</evidence>
<comment type="caution">
    <text evidence="13">The sequence shown here is derived from an EMBL/GenBank/DDBJ whole genome shotgun (WGS) entry which is preliminary data.</text>
</comment>
<dbReference type="PANTHER" id="PTHR47970:SF12">
    <property type="entry name" value="KINESIN FAMILY MEMBER 11"/>
    <property type="match status" value="1"/>
</dbReference>
<dbReference type="Pfam" id="PF00225">
    <property type="entry name" value="Kinesin"/>
    <property type="match status" value="1"/>
</dbReference>
<dbReference type="SMART" id="SM00129">
    <property type="entry name" value="KISc"/>
    <property type="match status" value="1"/>
</dbReference>
<keyword evidence="5 9" id="KW-0067">ATP-binding</keyword>
<evidence type="ECO:0000256" key="10">
    <source>
        <dbReference type="RuleBase" id="RU000394"/>
    </source>
</evidence>
<proteinExistence type="inferred from homology"/>